<proteinExistence type="predicted"/>
<accession>A0A5J4QVT2</accession>
<organism evidence="1">
    <name type="scientific">termite gut metagenome</name>
    <dbReference type="NCBI Taxonomy" id="433724"/>
    <lineage>
        <taxon>unclassified sequences</taxon>
        <taxon>metagenomes</taxon>
        <taxon>organismal metagenomes</taxon>
    </lineage>
</organism>
<evidence type="ECO:0000313" key="1">
    <source>
        <dbReference type="EMBL" id="KAA6325936.1"/>
    </source>
</evidence>
<feature type="non-terminal residue" evidence="1">
    <location>
        <position position="1"/>
    </location>
</feature>
<protein>
    <recommendedName>
        <fullName evidence="2">6-bladed beta-propeller</fullName>
    </recommendedName>
</protein>
<evidence type="ECO:0008006" key="2">
    <source>
        <dbReference type="Google" id="ProtNLM"/>
    </source>
</evidence>
<gene>
    <name evidence="1" type="ORF">EZS27_024899</name>
</gene>
<dbReference type="Pfam" id="PF15869">
    <property type="entry name" value="TolB_like"/>
    <property type="match status" value="1"/>
</dbReference>
<sequence length="162" mass="18969">VELNPISKFLLFQGDIMMKPDNAKFVYASTRCDLLKIVAIENNSLKEIITLNTYFPKFKKESDDNIAILKENVNGFISLATTDNYIYALYSGRSEIQDSATHYFSQYIYVIDWNGKLIKKMILDKDAWQICIDEKSKRIYTIHYEMEEYDTTVQLLVYDDVL</sequence>
<name>A0A5J4QVT2_9ZZZZ</name>
<dbReference type="EMBL" id="SNRY01002261">
    <property type="protein sequence ID" value="KAA6325936.1"/>
    <property type="molecule type" value="Genomic_DNA"/>
</dbReference>
<dbReference type="AlphaFoldDB" id="A0A5J4QVT2"/>
<comment type="caution">
    <text evidence="1">The sequence shown here is derived from an EMBL/GenBank/DDBJ whole genome shotgun (WGS) entry which is preliminary data.</text>
</comment>
<reference evidence="1" key="1">
    <citation type="submission" date="2019-03" db="EMBL/GenBank/DDBJ databases">
        <title>Single cell metagenomics reveals metabolic interactions within the superorganism composed of flagellate Streblomastix strix and complex community of Bacteroidetes bacteria on its surface.</title>
        <authorList>
            <person name="Treitli S.C."/>
            <person name="Kolisko M."/>
            <person name="Husnik F."/>
            <person name="Keeling P."/>
            <person name="Hampl V."/>
        </authorList>
    </citation>
    <scope>NUCLEOTIDE SEQUENCE</scope>
    <source>
        <strain evidence="1">STM</strain>
    </source>
</reference>